<evidence type="ECO:0000256" key="9">
    <source>
        <dbReference type="ARBA" id="ARBA00023239"/>
    </source>
</evidence>
<keyword evidence="5" id="KW-0963">Cytoplasm</keyword>
<dbReference type="GO" id="GO:0008840">
    <property type="term" value="F:4-hydroxy-tetrahydrodipicolinate synthase activity"/>
    <property type="evidence" value="ECO:0007669"/>
    <property type="project" value="UniProtKB-UniRule"/>
</dbReference>
<evidence type="ECO:0000313" key="17">
    <source>
        <dbReference type="Proteomes" id="UP000175679"/>
    </source>
</evidence>
<dbReference type="PANTHER" id="PTHR12128:SF66">
    <property type="entry name" value="4-HYDROXY-2-OXOGLUTARATE ALDOLASE, MITOCHONDRIAL"/>
    <property type="match status" value="1"/>
</dbReference>
<dbReference type="InterPro" id="IPR020625">
    <property type="entry name" value="Schiff_base-form_aldolases_AS"/>
</dbReference>
<gene>
    <name evidence="16" type="ORF">BIY23_00195</name>
</gene>
<evidence type="ECO:0000256" key="7">
    <source>
        <dbReference type="ARBA" id="ARBA00022915"/>
    </source>
</evidence>
<dbReference type="GO" id="GO:0019877">
    <property type="term" value="P:diaminopimelate biosynthetic process"/>
    <property type="evidence" value="ECO:0007669"/>
    <property type="project" value="UniProtKB-KW"/>
</dbReference>
<evidence type="ECO:0000256" key="2">
    <source>
        <dbReference type="ARBA" id="ARBA00005120"/>
    </source>
</evidence>
<dbReference type="GO" id="GO:0009089">
    <property type="term" value="P:lysine biosynthetic process via diaminopimelate"/>
    <property type="evidence" value="ECO:0007669"/>
    <property type="project" value="UniProtKB-UniRule"/>
</dbReference>
<proteinExistence type="inferred from homology"/>
<accession>A0A1E7QL68</accession>
<keyword evidence="9 13" id="KW-0456">Lyase</keyword>
<keyword evidence="8" id="KW-0457">Lysine biosynthesis</keyword>
<sequence length="264" mass="29514">MQSEAKNGLVLLGSTGEGLSLIESEKRTLVEFVCELRLDTKIIVGVSGINLRQSLEWIDFCKDLPIHGYLITTPVYTKPGIAGQTLWFEKLLEKAHVPAMLYNVPSRTGIKLYHETVSNLSKHNKFWAIKDSSGTINTVIEYKDAASHVELFCGDDNMMPAMASIGATGLVSVASNLWPYATYEYVKRCLNGDKSLQNTWWHACKALFTASNPIPVKVLLRDLGLIEYDTVRLPLSTNDLPSIAVLRKANQIILEWEMKNKDIN</sequence>
<feature type="active site" description="Schiff-base intermediate with substrate" evidence="14">
    <location>
        <position position="130"/>
    </location>
</feature>
<evidence type="ECO:0000256" key="5">
    <source>
        <dbReference type="ARBA" id="ARBA00022490"/>
    </source>
</evidence>
<evidence type="ECO:0000256" key="1">
    <source>
        <dbReference type="ARBA" id="ARBA00003294"/>
    </source>
</evidence>
<keyword evidence="10" id="KW-0704">Schiff base</keyword>
<dbReference type="PRINTS" id="PR00146">
    <property type="entry name" value="DHPICSNTHASE"/>
</dbReference>
<comment type="caution">
    <text evidence="16">The sequence shown here is derived from an EMBL/GenBank/DDBJ whole genome shotgun (WGS) entry which is preliminary data.</text>
</comment>
<feature type="active site" description="Proton donor/acceptor" evidence="14">
    <location>
        <position position="102"/>
    </location>
</feature>
<dbReference type="EMBL" id="MJMG01000001">
    <property type="protein sequence ID" value="OEY87183.1"/>
    <property type="molecule type" value="Genomic_DNA"/>
</dbReference>
<evidence type="ECO:0000313" key="16">
    <source>
        <dbReference type="EMBL" id="OEY87183.1"/>
    </source>
</evidence>
<dbReference type="Gene3D" id="3.20.20.70">
    <property type="entry name" value="Aldolase class I"/>
    <property type="match status" value="1"/>
</dbReference>
<dbReference type="PANTHER" id="PTHR12128">
    <property type="entry name" value="DIHYDRODIPICOLINATE SYNTHASE"/>
    <property type="match status" value="1"/>
</dbReference>
<evidence type="ECO:0000256" key="12">
    <source>
        <dbReference type="NCBIfam" id="TIGR00674"/>
    </source>
</evidence>
<dbReference type="InterPro" id="IPR020624">
    <property type="entry name" value="Schiff_base-form_aldolases_CS"/>
</dbReference>
<dbReference type="GO" id="GO:0005829">
    <property type="term" value="C:cytosol"/>
    <property type="evidence" value="ECO:0007669"/>
    <property type="project" value="TreeGrafter"/>
</dbReference>
<dbReference type="SUPFAM" id="SSF51569">
    <property type="entry name" value="Aldolase"/>
    <property type="match status" value="1"/>
</dbReference>
<evidence type="ECO:0000256" key="3">
    <source>
        <dbReference type="ARBA" id="ARBA00007592"/>
    </source>
</evidence>
<feature type="binding site" evidence="15">
    <location>
        <position position="171"/>
    </location>
    <ligand>
        <name>pyruvate</name>
        <dbReference type="ChEBI" id="CHEBI:15361"/>
    </ligand>
</feature>
<dbReference type="InterPro" id="IPR002220">
    <property type="entry name" value="DapA-like"/>
</dbReference>
<protein>
    <recommendedName>
        <fullName evidence="4 12">4-hydroxy-tetrahydrodipicolinate synthase</fullName>
        <ecNumber evidence="4 12">4.3.3.7</ecNumber>
    </recommendedName>
</protein>
<dbReference type="InterPro" id="IPR013785">
    <property type="entry name" value="Aldolase_TIM"/>
</dbReference>
<dbReference type="SMART" id="SM01130">
    <property type="entry name" value="DHDPS"/>
    <property type="match status" value="1"/>
</dbReference>
<organism evidence="16 17">
    <name type="scientific">Wolbachia pipientis</name>
    <dbReference type="NCBI Taxonomy" id="955"/>
    <lineage>
        <taxon>Bacteria</taxon>
        <taxon>Pseudomonadati</taxon>
        <taxon>Pseudomonadota</taxon>
        <taxon>Alphaproteobacteria</taxon>
        <taxon>Rickettsiales</taxon>
        <taxon>Anaplasmataceae</taxon>
        <taxon>Wolbachieae</taxon>
        <taxon>Wolbachia</taxon>
    </lineage>
</organism>
<dbReference type="Pfam" id="PF00701">
    <property type="entry name" value="DHDPS"/>
    <property type="match status" value="1"/>
</dbReference>
<dbReference type="NCBIfam" id="TIGR00674">
    <property type="entry name" value="dapA"/>
    <property type="match status" value="1"/>
</dbReference>
<dbReference type="UniPathway" id="UPA00034">
    <property type="reaction ID" value="UER00017"/>
</dbReference>
<evidence type="ECO:0000256" key="13">
    <source>
        <dbReference type="PIRNR" id="PIRNR001365"/>
    </source>
</evidence>
<comment type="similarity">
    <text evidence="3 13">Belongs to the DapA family.</text>
</comment>
<keyword evidence="6" id="KW-0028">Amino-acid biosynthesis</keyword>
<evidence type="ECO:0000256" key="14">
    <source>
        <dbReference type="PIRSR" id="PIRSR001365-1"/>
    </source>
</evidence>
<evidence type="ECO:0000256" key="8">
    <source>
        <dbReference type="ARBA" id="ARBA00023154"/>
    </source>
</evidence>
<dbReference type="AlphaFoldDB" id="A0A1E7QL68"/>
<evidence type="ECO:0000256" key="10">
    <source>
        <dbReference type="ARBA" id="ARBA00023270"/>
    </source>
</evidence>
<comment type="catalytic activity">
    <reaction evidence="11">
        <text>L-aspartate 4-semialdehyde + pyruvate = (2S,4S)-4-hydroxy-2,3,4,5-tetrahydrodipicolinate + H2O + H(+)</text>
        <dbReference type="Rhea" id="RHEA:34171"/>
        <dbReference type="ChEBI" id="CHEBI:15361"/>
        <dbReference type="ChEBI" id="CHEBI:15377"/>
        <dbReference type="ChEBI" id="CHEBI:15378"/>
        <dbReference type="ChEBI" id="CHEBI:67139"/>
        <dbReference type="ChEBI" id="CHEBI:537519"/>
        <dbReference type="EC" id="4.3.3.7"/>
    </reaction>
</comment>
<keyword evidence="17" id="KW-1185">Reference proteome</keyword>
<evidence type="ECO:0000256" key="11">
    <source>
        <dbReference type="ARBA" id="ARBA00047836"/>
    </source>
</evidence>
<comment type="pathway">
    <text evidence="2">Amino-acid biosynthesis; L-lysine biosynthesis via DAP pathway; (S)-tetrahydrodipicolinate from L-aspartate: step 3/4.</text>
</comment>
<dbReference type="PROSITE" id="PS00666">
    <property type="entry name" value="DHDPS_2"/>
    <property type="match status" value="1"/>
</dbReference>
<evidence type="ECO:0000256" key="4">
    <source>
        <dbReference type="ARBA" id="ARBA00012086"/>
    </source>
</evidence>
<dbReference type="InterPro" id="IPR005263">
    <property type="entry name" value="DapA"/>
</dbReference>
<dbReference type="PIRSF" id="PIRSF001365">
    <property type="entry name" value="DHDPS"/>
    <property type="match status" value="1"/>
</dbReference>
<name>A0A1E7QL68_WOLPI</name>
<comment type="function">
    <text evidence="1">Catalyzes the condensation of (S)-aspartate-beta-semialdehyde [(S)-ASA] and pyruvate to 4-hydroxy-tetrahydrodipicolinate (HTPA).</text>
</comment>
<dbReference type="PROSITE" id="PS00665">
    <property type="entry name" value="DHDPS_1"/>
    <property type="match status" value="1"/>
</dbReference>
<keyword evidence="7" id="KW-0220">Diaminopimelate biosynthesis</keyword>
<evidence type="ECO:0000256" key="6">
    <source>
        <dbReference type="ARBA" id="ARBA00022605"/>
    </source>
</evidence>
<evidence type="ECO:0000256" key="15">
    <source>
        <dbReference type="PIRSR" id="PIRSR001365-2"/>
    </source>
</evidence>
<dbReference type="EC" id="4.3.3.7" evidence="4 12"/>
<dbReference type="Proteomes" id="UP000175679">
    <property type="component" value="Unassembled WGS sequence"/>
</dbReference>
<reference evidence="16 17" key="1">
    <citation type="submission" date="2016-09" db="EMBL/GenBank/DDBJ databases">
        <title>Genomic evidence for plant-parasitic nematodes as the earliest Wolbachia hosts.</title>
        <authorList>
            <person name="Brown A.M."/>
            <person name="Wasala S.K."/>
            <person name="Howe D.K."/>
            <person name="Peetz A.B."/>
            <person name="Zasada I.A."/>
            <person name="Denver D.R."/>
        </authorList>
    </citation>
    <scope>NUCLEOTIDE SEQUENCE [LARGE SCALE GENOMIC DNA]</scope>
    <source>
        <strain evidence="17">wPpe</strain>
    </source>
</reference>
<feature type="binding site" evidence="15">
    <location>
        <position position="15"/>
    </location>
    <ligand>
        <name>pyruvate</name>
        <dbReference type="ChEBI" id="CHEBI:15361"/>
    </ligand>
</feature>